<dbReference type="PANTHER" id="PTHR45947:SF3">
    <property type="entry name" value="SULFOQUINOVOSYL TRANSFERASE SQD2"/>
    <property type="match status" value="1"/>
</dbReference>
<accession>A0ABV3ZSY9</accession>
<organism evidence="2 3">
    <name type="scientific">Comamonas guangdongensis</name>
    <dbReference type="NCBI Taxonomy" id="510515"/>
    <lineage>
        <taxon>Bacteria</taxon>
        <taxon>Pseudomonadati</taxon>
        <taxon>Pseudomonadota</taxon>
        <taxon>Betaproteobacteria</taxon>
        <taxon>Burkholderiales</taxon>
        <taxon>Comamonadaceae</taxon>
        <taxon>Comamonas</taxon>
    </lineage>
</organism>
<dbReference type="SUPFAM" id="SSF53756">
    <property type="entry name" value="UDP-Glycosyltransferase/glycogen phosphorylase"/>
    <property type="match status" value="1"/>
</dbReference>
<evidence type="ECO:0000259" key="1">
    <source>
        <dbReference type="Pfam" id="PF13477"/>
    </source>
</evidence>
<dbReference type="EMBL" id="JBFYGN010000006">
    <property type="protein sequence ID" value="MEX8192610.1"/>
    <property type="molecule type" value="Genomic_DNA"/>
</dbReference>
<protein>
    <submittedName>
        <fullName evidence="2">Glycosyltransferase</fullName>
    </submittedName>
</protein>
<gene>
    <name evidence="2" type="ORF">AB6724_07135</name>
</gene>
<dbReference type="Gene3D" id="3.40.50.2000">
    <property type="entry name" value="Glycogen Phosphorylase B"/>
    <property type="match status" value="2"/>
</dbReference>
<name>A0ABV3ZSY9_9BURK</name>
<dbReference type="PANTHER" id="PTHR45947">
    <property type="entry name" value="SULFOQUINOVOSYL TRANSFERASE SQD2"/>
    <property type="match status" value="1"/>
</dbReference>
<dbReference type="InterPro" id="IPR050194">
    <property type="entry name" value="Glycosyltransferase_grp1"/>
</dbReference>
<evidence type="ECO:0000313" key="3">
    <source>
        <dbReference type="Proteomes" id="UP001561046"/>
    </source>
</evidence>
<dbReference type="Proteomes" id="UP001561046">
    <property type="component" value="Unassembled WGS sequence"/>
</dbReference>
<dbReference type="Pfam" id="PF13692">
    <property type="entry name" value="Glyco_trans_1_4"/>
    <property type="match status" value="1"/>
</dbReference>
<feature type="domain" description="Glycosyltransferase subfamily 4-like N-terminal" evidence="1">
    <location>
        <begin position="3"/>
        <end position="131"/>
    </location>
</feature>
<sequence length="358" mass="39152">MKRILYVSDALSIHTRRWAEHYRDQGVDVHIASFRKASIPGVSIHQLPTGGLGKLGYLLAIPFLRRLASQLRPDVIHAQYVTSYGFLAAMAGLRPLVLTAWGTDVLISPKESKLMCWLARYAVRHADAVTTVAQHMNPAVARLGVPLEEVSAVPFGVDSQRFVPLPDRPQREVLRLISTRNFAPIYSVDTVIAAVATCARRGLRLSVHLVGAGELREALERQVVEAGLSDCVEFHGHVDHARLAALLADADIFVSSALSDGNNVSLNEAMACACFPIATNIPANAQWIEDGKNGLLYPSGDADALADCIVRAAEDKDQREHAGRLNRQIVEQRADWRVCVDRMNITYAQAITNARAGV</sequence>
<dbReference type="RefSeq" id="WP_369337812.1">
    <property type="nucleotide sequence ID" value="NZ_JBFYGN010000006.1"/>
</dbReference>
<reference evidence="2 3" key="1">
    <citation type="journal article" date="2013" name="Int. J. Syst. Evol. Microbiol.">
        <title>Comamonas guangdongensis sp. nov., isolated from subterranean forest sediment, and emended description of the genus Comamonas.</title>
        <authorList>
            <person name="Zhang J."/>
            <person name="Wang Y."/>
            <person name="Zhou S."/>
            <person name="Wu C."/>
            <person name="He J."/>
            <person name="Li F."/>
        </authorList>
    </citation>
    <scope>NUCLEOTIDE SEQUENCE [LARGE SCALE GENOMIC DNA]</scope>
    <source>
        <strain evidence="2 3">CCTCC AB2011133</strain>
    </source>
</reference>
<proteinExistence type="predicted"/>
<evidence type="ECO:0000313" key="2">
    <source>
        <dbReference type="EMBL" id="MEX8192610.1"/>
    </source>
</evidence>
<comment type="caution">
    <text evidence="2">The sequence shown here is derived from an EMBL/GenBank/DDBJ whole genome shotgun (WGS) entry which is preliminary data.</text>
</comment>
<keyword evidence="3" id="KW-1185">Reference proteome</keyword>
<dbReference type="InterPro" id="IPR028098">
    <property type="entry name" value="Glyco_trans_4-like_N"/>
</dbReference>
<dbReference type="Pfam" id="PF13477">
    <property type="entry name" value="Glyco_trans_4_2"/>
    <property type="match status" value="1"/>
</dbReference>